<proteinExistence type="predicted"/>
<feature type="region of interest" description="Disordered" evidence="1">
    <location>
        <begin position="39"/>
        <end position="60"/>
    </location>
</feature>
<reference evidence="2" key="1">
    <citation type="submission" date="2020-05" db="EMBL/GenBank/DDBJ databases">
        <authorList>
            <person name="Chiriac C."/>
            <person name="Salcher M."/>
            <person name="Ghai R."/>
            <person name="Kavagutti S V."/>
        </authorList>
    </citation>
    <scope>NUCLEOTIDE SEQUENCE</scope>
</reference>
<accession>A0A6J6CT16</accession>
<evidence type="ECO:0000256" key="1">
    <source>
        <dbReference type="SAM" id="MobiDB-lite"/>
    </source>
</evidence>
<evidence type="ECO:0000313" key="2">
    <source>
        <dbReference type="EMBL" id="CAB4553333.1"/>
    </source>
</evidence>
<organism evidence="2">
    <name type="scientific">freshwater metagenome</name>
    <dbReference type="NCBI Taxonomy" id="449393"/>
    <lineage>
        <taxon>unclassified sequences</taxon>
        <taxon>metagenomes</taxon>
        <taxon>ecological metagenomes</taxon>
    </lineage>
</organism>
<gene>
    <name evidence="2" type="ORF">UFOPK1591_00200</name>
</gene>
<sequence length="134" mass="13645">MSALVTSSAPTGPRFGPTGWAAATSARYFTMIPETISSPEAGGVGCADTTGVGEGELDDPGDSVGVAVGVLVASDTGSLALAAPREKGMSIDATSEPTTTRPRHFGAVNRFDVRTTLPLARLRALRVSALWGPT</sequence>
<protein>
    <submittedName>
        <fullName evidence="2">Unannotated protein</fullName>
    </submittedName>
</protein>
<dbReference type="AlphaFoldDB" id="A0A6J6CT16"/>
<name>A0A6J6CT16_9ZZZZ</name>
<dbReference type="EMBL" id="CAEZTD010000009">
    <property type="protein sequence ID" value="CAB4553333.1"/>
    <property type="molecule type" value="Genomic_DNA"/>
</dbReference>